<evidence type="ECO:0000313" key="7">
    <source>
        <dbReference type="EMBL" id="CAJ1949822.1"/>
    </source>
</evidence>
<keyword evidence="8" id="KW-1185">Reference proteome</keyword>
<dbReference type="PANTHER" id="PTHR31232">
    <property type="match status" value="1"/>
</dbReference>
<dbReference type="Pfam" id="PF05938">
    <property type="entry name" value="Self-incomp_S1"/>
    <property type="match status" value="1"/>
</dbReference>
<evidence type="ECO:0000256" key="4">
    <source>
        <dbReference type="ARBA" id="ARBA00022525"/>
    </source>
</evidence>
<dbReference type="GO" id="GO:0060320">
    <property type="term" value="P:rejection of self pollen"/>
    <property type="evidence" value="ECO:0007669"/>
    <property type="project" value="UniProtKB-KW"/>
</dbReference>
<evidence type="ECO:0000313" key="8">
    <source>
        <dbReference type="Proteomes" id="UP001189624"/>
    </source>
</evidence>
<proteinExistence type="inferred from homology"/>
<evidence type="ECO:0000256" key="2">
    <source>
        <dbReference type="ARBA" id="ARBA00005581"/>
    </source>
</evidence>
<dbReference type="GO" id="GO:0005576">
    <property type="term" value="C:extracellular region"/>
    <property type="evidence" value="ECO:0007669"/>
    <property type="project" value="UniProtKB-SubCell"/>
</dbReference>
<dbReference type="EMBL" id="OY731401">
    <property type="protein sequence ID" value="CAJ1949822.1"/>
    <property type="molecule type" value="Genomic_DNA"/>
</dbReference>
<reference evidence="7" key="1">
    <citation type="submission" date="2023-10" db="EMBL/GenBank/DDBJ databases">
        <authorList>
            <person name="Domelevo Entfellner J.-B."/>
        </authorList>
    </citation>
    <scope>NUCLEOTIDE SEQUENCE</scope>
</reference>
<sequence length="131" mass="15209">MVQSEGGDSILDGKKHVRVTNDMKDGVLIYLHCRSKNDDLGVHVIANGEFQEWSFKDNLGDTTLFWCSMDAYNVQMSFEVYSAKTDSAKCDKQCYRSLRKDGAYFYYQFQNIWKKELSWTIHEPPTMPPAF</sequence>
<dbReference type="InterPro" id="IPR010264">
    <property type="entry name" value="Self-incomp_S1"/>
</dbReference>
<organism evidence="7 8">
    <name type="scientific">Sphenostylis stenocarpa</name>
    <dbReference type="NCBI Taxonomy" id="92480"/>
    <lineage>
        <taxon>Eukaryota</taxon>
        <taxon>Viridiplantae</taxon>
        <taxon>Streptophyta</taxon>
        <taxon>Embryophyta</taxon>
        <taxon>Tracheophyta</taxon>
        <taxon>Spermatophyta</taxon>
        <taxon>Magnoliopsida</taxon>
        <taxon>eudicotyledons</taxon>
        <taxon>Gunneridae</taxon>
        <taxon>Pentapetalae</taxon>
        <taxon>rosids</taxon>
        <taxon>fabids</taxon>
        <taxon>Fabales</taxon>
        <taxon>Fabaceae</taxon>
        <taxon>Papilionoideae</taxon>
        <taxon>50 kb inversion clade</taxon>
        <taxon>NPAAA clade</taxon>
        <taxon>indigoferoid/millettioid clade</taxon>
        <taxon>Phaseoleae</taxon>
        <taxon>Sphenostylis</taxon>
    </lineage>
</organism>
<protein>
    <recommendedName>
        <fullName evidence="6">S-protein homolog</fullName>
    </recommendedName>
</protein>
<name>A0AA86VYA7_9FABA</name>
<evidence type="ECO:0000256" key="3">
    <source>
        <dbReference type="ARBA" id="ARBA00022471"/>
    </source>
</evidence>
<gene>
    <name evidence="7" type="ORF">AYBTSS11_LOCUS13917</name>
</gene>
<evidence type="ECO:0000256" key="5">
    <source>
        <dbReference type="ARBA" id="ARBA00022729"/>
    </source>
</evidence>
<dbReference type="AlphaFoldDB" id="A0AA86VYA7"/>
<dbReference type="PANTHER" id="PTHR31232:SF156">
    <property type="entry name" value="PLANT SELF-INCOMPATIBILITY PROTEIN S1 FAMILY-RELATED"/>
    <property type="match status" value="1"/>
</dbReference>
<comment type="subcellular location">
    <subcellularLocation>
        <location evidence="1 6">Secreted</location>
    </subcellularLocation>
</comment>
<dbReference type="Proteomes" id="UP001189624">
    <property type="component" value="Chromosome 4"/>
</dbReference>
<evidence type="ECO:0000256" key="6">
    <source>
        <dbReference type="RuleBase" id="RU367044"/>
    </source>
</evidence>
<keyword evidence="4 6" id="KW-0964">Secreted</keyword>
<keyword evidence="3 6" id="KW-0713">Self-incompatibility</keyword>
<dbReference type="Gramene" id="rna-AYBTSS11_LOCUS13917">
    <property type="protein sequence ID" value="CAJ1949822.1"/>
    <property type="gene ID" value="gene-AYBTSS11_LOCUS13917"/>
</dbReference>
<accession>A0AA86VYA7</accession>
<comment type="similarity">
    <text evidence="2 6">Belongs to the plant self-incompatibility (S1) protein family.</text>
</comment>
<evidence type="ECO:0000256" key="1">
    <source>
        <dbReference type="ARBA" id="ARBA00004613"/>
    </source>
</evidence>
<keyword evidence="5" id="KW-0732">Signal</keyword>